<dbReference type="Pfam" id="PF01270">
    <property type="entry name" value="Glyco_hydro_8"/>
    <property type="match status" value="1"/>
</dbReference>
<dbReference type="Gene3D" id="1.50.10.10">
    <property type="match status" value="1"/>
</dbReference>
<dbReference type="PRINTS" id="PR00735">
    <property type="entry name" value="GLHYDRLASE8"/>
</dbReference>
<evidence type="ECO:0000256" key="6">
    <source>
        <dbReference type="ARBA" id="ARBA00023295"/>
    </source>
</evidence>
<dbReference type="GO" id="GO:0030245">
    <property type="term" value="P:cellulose catabolic process"/>
    <property type="evidence" value="ECO:0007669"/>
    <property type="project" value="UniProtKB-KW"/>
</dbReference>
<dbReference type="InterPro" id="IPR019834">
    <property type="entry name" value="Glyco_hydro_8_CS"/>
</dbReference>
<evidence type="ECO:0000313" key="11">
    <source>
        <dbReference type="Proteomes" id="UP000027037"/>
    </source>
</evidence>
<dbReference type="RefSeq" id="WP_034797047.1">
    <property type="nucleotide sequence ID" value="NZ_AWFF01000044.1"/>
</dbReference>
<evidence type="ECO:0000256" key="8">
    <source>
        <dbReference type="PROSITE-ProRule" id="PRU10058"/>
    </source>
</evidence>
<gene>
    <name evidence="10" type="ORF">HY29_15850</name>
</gene>
<evidence type="ECO:0000313" key="10">
    <source>
        <dbReference type="EMBL" id="KCZ53823.1"/>
    </source>
</evidence>
<keyword evidence="7 9" id="KW-0624">Polysaccharide degradation</keyword>
<keyword evidence="5" id="KW-0136">Cellulose degradation</keyword>
<keyword evidence="3" id="KW-0732">Signal</keyword>
<reference evidence="10 11" key="1">
    <citation type="journal article" date="2014" name="Antonie Van Leeuwenhoek">
        <title>Hyphomonas beringensis sp. nov. and Hyphomonas chukchiensis sp. nov., isolated from surface seawater of the Bering Sea and Chukchi Sea.</title>
        <authorList>
            <person name="Li C."/>
            <person name="Lai Q."/>
            <person name="Li G."/>
            <person name="Dong C."/>
            <person name="Wang J."/>
            <person name="Liao Y."/>
            <person name="Shao Z."/>
        </authorList>
    </citation>
    <scope>NUCLEOTIDE SEQUENCE [LARGE SCALE GENOMIC DNA]</scope>
    <source>
        <strain evidence="10 11">25B14_1</strain>
    </source>
</reference>
<name>A0A062U7V2_9PROT</name>
<sequence length="351" mass="38545">MRLDRRAFLHGVALTLMTACGERSQAEPPYAETVAASSNLVSPSGSFMSDWEAFKGLFVNGEGRVIDNGNGGISHSEGQGYGLLFAQAAGDQETFRTLHAWTEANLARQDVNLYAWLYDPSKAQGVADPNNASDGDILIAWALMQAARRWGEDAYDVRAGEIRNAIARHLIVERHDRMVLLPGLNGFDHDDRTVFNPAYFIWSAFQDFSAGGMDKFWTRVMADSQWLLSQSAFGPLQLPTDWCELTREGVVQPANGWPARFGYDAIRIPLYLQMNGQPVPAPIETFWESYLSGGHNVPAWIDVNTGETPDFGPSVGGMAVIAEATGRSLESTALPDDYYSAVLKMLVGFIP</sequence>
<keyword evidence="7 9" id="KW-0119">Carbohydrate metabolism</keyword>
<proteinExistence type="inferred from homology"/>
<comment type="caution">
    <text evidence="10">The sequence shown here is derived from an EMBL/GenBank/DDBJ whole genome shotgun (WGS) entry which is preliminary data.</text>
</comment>
<dbReference type="InterPro" id="IPR008928">
    <property type="entry name" value="6-hairpin_glycosidase_sf"/>
</dbReference>
<protein>
    <recommendedName>
        <fullName evidence="9">Glucanase</fullName>
        <ecNumber evidence="9">3.2.1.-</ecNumber>
    </recommendedName>
</protein>
<evidence type="ECO:0000256" key="5">
    <source>
        <dbReference type="ARBA" id="ARBA00023001"/>
    </source>
</evidence>
<dbReference type="PROSITE" id="PS51257">
    <property type="entry name" value="PROKAR_LIPOPROTEIN"/>
    <property type="match status" value="1"/>
</dbReference>
<dbReference type="eggNOG" id="COG3405">
    <property type="taxonomic scope" value="Bacteria"/>
</dbReference>
<keyword evidence="11" id="KW-1185">Reference proteome</keyword>
<dbReference type="GO" id="GO:0008810">
    <property type="term" value="F:cellulase activity"/>
    <property type="evidence" value="ECO:0007669"/>
    <property type="project" value="UniProtKB-EC"/>
</dbReference>
<dbReference type="Proteomes" id="UP000027037">
    <property type="component" value="Unassembled WGS sequence"/>
</dbReference>
<evidence type="ECO:0000256" key="1">
    <source>
        <dbReference type="ARBA" id="ARBA00000966"/>
    </source>
</evidence>
<feature type="active site" description="Nucleophile" evidence="8">
    <location>
        <position position="134"/>
    </location>
</feature>
<dbReference type="EC" id="3.2.1.-" evidence="9"/>
<evidence type="ECO:0000256" key="2">
    <source>
        <dbReference type="ARBA" id="ARBA00009209"/>
    </source>
</evidence>
<evidence type="ECO:0000256" key="4">
    <source>
        <dbReference type="ARBA" id="ARBA00022801"/>
    </source>
</evidence>
<dbReference type="AlphaFoldDB" id="A0A062U7V2"/>
<dbReference type="EMBL" id="AWFF01000044">
    <property type="protein sequence ID" value="KCZ53823.1"/>
    <property type="molecule type" value="Genomic_DNA"/>
</dbReference>
<keyword evidence="6 9" id="KW-0326">Glycosidase</keyword>
<dbReference type="OrthoDB" id="9766708at2"/>
<dbReference type="STRING" id="1280946.HY29_15850"/>
<comment type="similarity">
    <text evidence="2 9">Belongs to the glycosyl hydrolase 8 (cellulase D) family.</text>
</comment>
<dbReference type="PATRIC" id="fig|1280946.3.peg.2338"/>
<keyword evidence="4 9" id="KW-0378">Hydrolase</keyword>
<dbReference type="SUPFAM" id="SSF48208">
    <property type="entry name" value="Six-hairpin glycosidases"/>
    <property type="match status" value="1"/>
</dbReference>
<accession>A0A062U7V2</accession>
<evidence type="ECO:0000256" key="7">
    <source>
        <dbReference type="ARBA" id="ARBA00023326"/>
    </source>
</evidence>
<dbReference type="InterPro" id="IPR002037">
    <property type="entry name" value="Glyco_hydro_8"/>
</dbReference>
<organism evidence="10 11">
    <name type="scientific">Hyphomonas beringensis</name>
    <dbReference type="NCBI Taxonomy" id="1280946"/>
    <lineage>
        <taxon>Bacteria</taxon>
        <taxon>Pseudomonadati</taxon>
        <taxon>Pseudomonadota</taxon>
        <taxon>Alphaproteobacteria</taxon>
        <taxon>Hyphomonadales</taxon>
        <taxon>Hyphomonadaceae</taxon>
        <taxon>Hyphomonas</taxon>
    </lineage>
</organism>
<dbReference type="InterPro" id="IPR012341">
    <property type="entry name" value="6hp_glycosidase-like_sf"/>
</dbReference>
<comment type="catalytic activity">
    <reaction evidence="1">
        <text>Endohydrolysis of (1-&gt;4)-beta-D-glucosidic linkages in cellulose, lichenin and cereal beta-D-glucans.</text>
        <dbReference type="EC" id="3.2.1.4"/>
    </reaction>
</comment>
<dbReference type="PROSITE" id="PS00812">
    <property type="entry name" value="GLYCOSYL_HYDROL_F8"/>
    <property type="match status" value="1"/>
</dbReference>
<evidence type="ECO:0000256" key="9">
    <source>
        <dbReference type="RuleBase" id="RU361167"/>
    </source>
</evidence>
<evidence type="ECO:0000256" key="3">
    <source>
        <dbReference type="ARBA" id="ARBA00022729"/>
    </source>
</evidence>